<feature type="transmembrane region" description="Helical" evidence="8">
    <location>
        <begin position="313"/>
        <end position="341"/>
    </location>
</feature>
<organism evidence="10 11">
    <name type="scientific">Talaromyces proteolyticus</name>
    <dbReference type="NCBI Taxonomy" id="1131652"/>
    <lineage>
        <taxon>Eukaryota</taxon>
        <taxon>Fungi</taxon>
        <taxon>Dikarya</taxon>
        <taxon>Ascomycota</taxon>
        <taxon>Pezizomycotina</taxon>
        <taxon>Eurotiomycetes</taxon>
        <taxon>Eurotiomycetidae</taxon>
        <taxon>Eurotiales</taxon>
        <taxon>Trichocomaceae</taxon>
        <taxon>Talaromyces</taxon>
        <taxon>Talaromyces sect. Bacilispori</taxon>
    </lineage>
</organism>
<dbReference type="Proteomes" id="UP001201262">
    <property type="component" value="Unassembled WGS sequence"/>
</dbReference>
<dbReference type="GO" id="GO:0016020">
    <property type="term" value="C:membrane"/>
    <property type="evidence" value="ECO:0007669"/>
    <property type="project" value="UniProtKB-SubCell"/>
</dbReference>
<feature type="transmembrane region" description="Helical" evidence="8">
    <location>
        <begin position="86"/>
        <end position="109"/>
    </location>
</feature>
<protein>
    <submittedName>
        <fullName evidence="10">General amino-acid permease GAP1</fullName>
    </submittedName>
</protein>
<evidence type="ECO:0000313" key="10">
    <source>
        <dbReference type="EMBL" id="KAH8691405.1"/>
    </source>
</evidence>
<evidence type="ECO:0000256" key="6">
    <source>
        <dbReference type="ARBA" id="ARBA00023136"/>
    </source>
</evidence>
<feature type="region of interest" description="Disordered" evidence="7">
    <location>
        <begin position="1"/>
        <end position="20"/>
    </location>
</feature>
<feature type="transmembrane region" description="Helical" evidence="8">
    <location>
        <begin position="195"/>
        <end position="219"/>
    </location>
</feature>
<evidence type="ECO:0000256" key="3">
    <source>
        <dbReference type="ARBA" id="ARBA00022692"/>
    </source>
</evidence>
<keyword evidence="2" id="KW-0813">Transport</keyword>
<feature type="transmembrane region" description="Helical" evidence="8">
    <location>
        <begin position="239"/>
        <end position="262"/>
    </location>
</feature>
<sequence length="560" mass="60351">MAVSEPEDIEKKGAGVVEPVSDSPAPYDDVITTYAPIIENTSPLKRSLKNRHMQMIAIGGAIGAGLFVGTGGALQEGGPGSVLLGYLIVGGMLLMTIQALSELAVLYPVNGAFFTYCCRFIDPAWGFAVGWDYAIGWLVILPFEITAAGITIEFWRSDLNIGIWITVFLVVLSTIQIFGVRGYGEVEFVLSVIKVTALFGFIILGIVIDCGGAPVGGYIGGHYWFDPGAFTDFRGFCSVFVTAAFAFGGTEMSGLAAAEAANPAKSIPKATKQVFWRITIFYVVGTLIVGLIVPSNADYLMGSTGANTKASPFVVSIQNAGISGLPSVMNAVITISVISVANSATFGSSRTIQALAAHGMAPSFMAYVDKAGRPLYCVLLQIAFGFLAFINEASTGGQIFTWLLALSGISNFFIWGSICLAHIRFRAAWKHHGHDVKELAYTAPFGVIGSYIGLSLNVICLIAEFYVSVAPKDAQAFFENYIAAPLVIGLYLLWKLYSVYHKDPRINHRGWKPFLKVEEMDILSGMRDGALDVDLPPRVEYATRGEWLKAAPMRLLHSLY</sequence>
<dbReference type="PANTHER" id="PTHR43341">
    <property type="entry name" value="AMINO ACID PERMEASE"/>
    <property type="match status" value="1"/>
</dbReference>
<dbReference type="PIRSF" id="PIRSF006060">
    <property type="entry name" value="AA_transporter"/>
    <property type="match status" value="1"/>
</dbReference>
<dbReference type="AlphaFoldDB" id="A0AAD4KGU0"/>
<dbReference type="PANTHER" id="PTHR43341:SF1">
    <property type="entry name" value="GENERAL AMINO-ACID PERMEASE GAP1"/>
    <property type="match status" value="1"/>
</dbReference>
<feature type="transmembrane region" description="Helical" evidence="8">
    <location>
        <begin position="444"/>
        <end position="469"/>
    </location>
</feature>
<name>A0AAD4KGU0_9EURO</name>
<gene>
    <name evidence="10" type="ORF">BGW36DRAFT_431953</name>
</gene>
<evidence type="ECO:0000256" key="1">
    <source>
        <dbReference type="ARBA" id="ARBA00004141"/>
    </source>
</evidence>
<evidence type="ECO:0000313" key="11">
    <source>
        <dbReference type="Proteomes" id="UP001201262"/>
    </source>
</evidence>
<evidence type="ECO:0000256" key="8">
    <source>
        <dbReference type="SAM" id="Phobius"/>
    </source>
</evidence>
<feature type="domain" description="Amino acid permease/ SLC12A" evidence="9">
    <location>
        <begin position="52"/>
        <end position="497"/>
    </location>
</feature>
<keyword evidence="5 8" id="KW-1133">Transmembrane helix</keyword>
<dbReference type="RefSeq" id="XP_046067497.1">
    <property type="nucleotide sequence ID" value="XM_046221059.1"/>
</dbReference>
<evidence type="ECO:0000256" key="7">
    <source>
        <dbReference type="SAM" id="MobiDB-lite"/>
    </source>
</evidence>
<dbReference type="Gene3D" id="1.20.1740.10">
    <property type="entry name" value="Amino acid/polyamine transporter I"/>
    <property type="match status" value="1"/>
</dbReference>
<feature type="transmembrane region" description="Helical" evidence="8">
    <location>
        <begin position="130"/>
        <end position="155"/>
    </location>
</feature>
<accession>A0AAD4KGU0</accession>
<dbReference type="Pfam" id="PF00324">
    <property type="entry name" value="AA_permease"/>
    <property type="match status" value="1"/>
</dbReference>
<comment type="caution">
    <text evidence="10">The sequence shown here is derived from an EMBL/GenBank/DDBJ whole genome shotgun (WGS) entry which is preliminary data.</text>
</comment>
<dbReference type="GO" id="GO:0015171">
    <property type="term" value="F:amino acid transmembrane transporter activity"/>
    <property type="evidence" value="ECO:0007669"/>
    <property type="project" value="TreeGrafter"/>
</dbReference>
<evidence type="ECO:0000256" key="2">
    <source>
        <dbReference type="ARBA" id="ARBA00022448"/>
    </source>
</evidence>
<dbReference type="EMBL" id="JAJTJA010000012">
    <property type="protein sequence ID" value="KAH8691405.1"/>
    <property type="molecule type" value="Genomic_DNA"/>
</dbReference>
<evidence type="ECO:0000256" key="4">
    <source>
        <dbReference type="ARBA" id="ARBA00022970"/>
    </source>
</evidence>
<feature type="transmembrane region" description="Helical" evidence="8">
    <location>
        <begin position="55"/>
        <end position="74"/>
    </location>
</feature>
<feature type="transmembrane region" description="Helical" evidence="8">
    <location>
        <begin position="375"/>
        <end position="393"/>
    </location>
</feature>
<keyword evidence="11" id="KW-1185">Reference proteome</keyword>
<keyword evidence="4" id="KW-0029">Amino-acid transport</keyword>
<feature type="transmembrane region" description="Helical" evidence="8">
    <location>
        <begin position="399"/>
        <end position="423"/>
    </location>
</feature>
<feature type="transmembrane region" description="Helical" evidence="8">
    <location>
        <begin position="481"/>
        <end position="500"/>
    </location>
</feature>
<keyword evidence="3 8" id="KW-0812">Transmembrane</keyword>
<dbReference type="GeneID" id="70251346"/>
<proteinExistence type="predicted"/>
<evidence type="ECO:0000259" key="9">
    <source>
        <dbReference type="Pfam" id="PF00324"/>
    </source>
</evidence>
<reference evidence="10" key="1">
    <citation type="submission" date="2021-12" db="EMBL/GenBank/DDBJ databases">
        <title>Convergent genome expansion in fungi linked to evolution of root-endophyte symbiosis.</title>
        <authorList>
            <consortium name="DOE Joint Genome Institute"/>
            <person name="Ke Y.-H."/>
            <person name="Bonito G."/>
            <person name="Liao H.-L."/>
            <person name="Looney B."/>
            <person name="Rojas-Flechas A."/>
            <person name="Nash J."/>
            <person name="Hameed K."/>
            <person name="Schadt C."/>
            <person name="Martin F."/>
            <person name="Crous P.W."/>
            <person name="Miettinen O."/>
            <person name="Magnuson J.K."/>
            <person name="Labbe J."/>
            <person name="Jacobson D."/>
            <person name="Doktycz M.J."/>
            <person name="Veneault-Fourrey C."/>
            <person name="Kuo A."/>
            <person name="Mondo S."/>
            <person name="Calhoun S."/>
            <person name="Riley R."/>
            <person name="Ohm R."/>
            <person name="LaButti K."/>
            <person name="Andreopoulos B."/>
            <person name="Pangilinan J."/>
            <person name="Nolan M."/>
            <person name="Tritt A."/>
            <person name="Clum A."/>
            <person name="Lipzen A."/>
            <person name="Daum C."/>
            <person name="Barry K."/>
            <person name="Grigoriev I.V."/>
            <person name="Vilgalys R."/>
        </authorList>
    </citation>
    <scope>NUCLEOTIDE SEQUENCE</scope>
    <source>
        <strain evidence="10">PMI_201</strain>
    </source>
</reference>
<feature type="transmembrane region" description="Helical" evidence="8">
    <location>
        <begin position="161"/>
        <end position="183"/>
    </location>
</feature>
<dbReference type="InterPro" id="IPR050524">
    <property type="entry name" value="APC_YAT"/>
</dbReference>
<keyword evidence="6 8" id="KW-0472">Membrane</keyword>
<feature type="transmembrane region" description="Helical" evidence="8">
    <location>
        <begin position="274"/>
        <end position="293"/>
    </location>
</feature>
<evidence type="ECO:0000256" key="5">
    <source>
        <dbReference type="ARBA" id="ARBA00022989"/>
    </source>
</evidence>
<dbReference type="InterPro" id="IPR004841">
    <property type="entry name" value="AA-permease/SLC12A_dom"/>
</dbReference>
<dbReference type="FunFam" id="1.20.1740.10:FF:000017">
    <property type="entry name" value="Amino acid permease"/>
    <property type="match status" value="1"/>
</dbReference>
<comment type="subcellular location">
    <subcellularLocation>
        <location evidence="1">Membrane</location>
        <topology evidence="1">Multi-pass membrane protein</topology>
    </subcellularLocation>
</comment>